<reference evidence="1" key="4">
    <citation type="journal article" date="2021" name="PeerJ">
        <title>Extensive microbial diversity within the chicken gut microbiome revealed by metagenomics and culture.</title>
        <authorList>
            <person name="Gilroy R."/>
            <person name="Ravi A."/>
            <person name="Getino M."/>
            <person name="Pursley I."/>
            <person name="Horton D.L."/>
            <person name="Alikhan N.F."/>
            <person name="Baker D."/>
            <person name="Gharbi K."/>
            <person name="Hall N."/>
            <person name="Watson M."/>
            <person name="Adriaenssens E.M."/>
            <person name="Foster-Nyarko E."/>
            <person name="Jarju S."/>
            <person name="Secka A."/>
            <person name="Antonio M."/>
            <person name="Oren A."/>
            <person name="Chaudhuri R.R."/>
            <person name="La Ragione R."/>
            <person name="Hildebrand F."/>
            <person name="Pallen M.J."/>
        </authorList>
    </citation>
    <scope>NUCLEOTIDE SEQUENCE</scope>
    <source>
        <strain evidence="1">CHK174-6876</strain>
    </source>
</reference>
<dbReference type="Proteomes" id="UP000190935">
    <property type="component" value="Chromosome I"/>
</dbReference>
<dbReference type="OrthoDB" id="2166423at2"/>
<evidence type="ECO:0000313" key="2">
    <source>
        <dbReference type="EMBL" id="KRN81287.1"/>
    </source>
</evidence>
<dbReference type="GeneID" id="95348839"/>
<organism evidence="2 4">
    <name type="scientific">Ligilactobacillus acidipiscis</name>
    <dbReference type="NCBI Taxonomy" id="89059"/>
    <lineage>
        <taxon>Bacteria</taxon>
        <taxon>Bacillati</taxon>
        <taxon>Bacillota</taxon>
        <taxon>Bacilli</taxon>
        <taxon>Lactobacillales</taxon>
        <taxon>Lactobacillaceae</taxon>
        <taxon>Ligilactobacillus</taxon>
    </lineage>
</organism>
<sequence length="80" mass="9225">MQDNNNEISDGALSEQELRMMCDYFSIEPQTLLNDQAVFEYALKKRSDLYDLVAGYSEMAELNAEICHEFLSCEIDLSDF</sequence>
<reference evidence="1" key="5">
    <citation type="submission" date="2021-09" db="EMBL/GenBank/DDBJ databases">
        <authorList>
            <person name="Gilroy R."/>
        </authorList>
    </citation>
    <scope>NUCLEOTIDE SEQUENCE</scope>
    <source>
        <strain evidence="1">CHK174-6876</strain>
    </source>
</reference>
<evidence type="ECO:0000313" key="5">
    <source>
        <dbReference type="Proteomes" id="UP000190935"/>
    </source>
</evidence>
<dbReference type="PATRIC" id="fig|89059.3.peg.2105"/>
<dbReference type="Proteomes" id="UP000707535">
    <property type="component" value="Unassembled WGS sequence"/>
</dbReference>
<reference evidence="3" key="3">
    <citation type="submission" date="2016-11" db="EMBL/GenBank/DDBJ databases">
        <authorList>
            <person name="Jaros S."/>
            <person name="Januszkiewicz K."/>
            <person name="Wedrychowicz H."/>
        </authorList>
    </citation>
    <scope>NUCLEOTIDE SEQUENCE [LARGE SCALE GENOMIC DNA]</scope>
    <source>
        <strain evidence="3">ACA-DC 1533</strain>
    </source>
</reference>
<dbReference type="EMBL" id="JQBK01000074">
    <property type="protein sequence ID" value="KRN81287.1"/>
    <property type="molecule type" value="Genomic_DNA"/>
</dbReference>
<dbReference type="EMBL" id="LT630287">
    <property type="protein sequence ID" value="SFV40190.1"/>
    <property type="molecule type" value="Genomic_DNA"/>
</dbReference>
<evidence type="ECO:0000313" key="3">
    <source>
        <dbReference type="EMBL" id="SFV40190.1"/>
    </source>
</evidence>
<protein>
    <submittedName>
        <fullName evidence="2">Uncharacterized protein</fullName>
    </submittedName>
</protein>
<proteinExistence type="predicted"/>
<dbReference type="Proteomes" id="UP000051491">
    <property type="component" value="Unassembled WGS sequence"/>
</dbReference>
<dbReference type="KEGG" id="laca:LAC1533_0770"/>
<dbReference type="EMBL" id="DYXG01000053">
    <property type="protein sequence ID" value="HJE97063.1"/>
    <property type="molecule type" value="Genomic_DNA"/>
</dbReference>
<evidence type="ECO:0000313" key="1">
    <source>
        <dbReference type="EMBL" id="HJE97063.1"/>
    </source>
</evidence>
<name>A0A0R2K4H6_9LACO</name>
<reference evidence="2 4" key="1">
    <citation type="journal article" date="2015" name="Genome Announc.">
        <title>Expanding the biotechnology potential of lactobacilli through comparative genomics of 213 strains and associated genera.</title>
        <authorList>
            <person name="Sun Z."/>
            <person name="Harris H.M."/>
            <person name="McCann A."/>
            <person name="Guo C."/>
            <person name="Argimon S."/>
            <person name="Zhang W."/>
            <person name="Yang X."/>
            <person name="Jeffery I.B."/>
            <person name="Cooney J.C."/>
            <person name="Kagawa T.F."/>
            <person name="Liu W."/>
            <person name="Song Y."/>
            <person name="Salvetti E."/>
            <person name="Wrobel A."/>
            <person name="Rasinkangas P."/>
            <person name="Parkhill J."/>
            <person name="Rea M.C."/>
            <person name="O'Sullivan O."/>
            <person name="Ritari J."/>
            <person name="Douillard F.P."/>
            <person name="Paul Ross R."/>
            <person name="Yang R."/>
            <person name="Briner A.E."/>
            <person name="Felis G.E."/>
            <person name="de Vos W.M."/>
            <person name="Barrangou R."/>
            <person name="Klaenhammer T.R."/>
            <person name="Caufield P.W."/>
            <person name="Cui Y."/>
            <person name="Zhang H."/>
            <person name="O'Toole P.W."/>
        </authorList>
    </citation>
    <scope>NUCLEOTIDE SEQUENCE [LARGE SCALE GENOMIC DNA]</scope>
    <source>
        <strain evidence="2 4">DSM 15353</strain>
    </source>
</reference>
<dbReference type="GO" id="GO:0006355">
    <property type="term" value="P:regulation of DNA-templated transcription"/>
    <property type="evidence" value="ECO:0007669"/>
    <property type="project" value="InterPro"/>
</dbReference>
<evidence type="ECO:0000313" key="4">
    <source>
        <dbReference type="Proteomes" id="UP000051491"/>
    </source>
</evidence>
<accession>A0A0R2K4H6</accession>
<dbReference type="STRING" id="89059.LAC1533_0770"/>
<dbReference type="AlphaFoldDB" id="A0A0R2K4H6"/>
<dbReference type="InterPro" id="IPR013321">
    <property type="entry name" value="Arc_rbn_hlx_hlx"/>
</dbReference>
<dbReference type="RefSeq" id="WP_010499641.1">
    <property type="nucleotide sequence ID" value="NZ_CP113926.1"/>
</dbReference>
<reference evidence="5" key="2">
    <citation type="submission" date="2016-11" db="EMBL/GenBank/DDBJ databases">
        <authorList>
            <person name="Papadimitriou K."/>
        </authorList>
    </citation>
    <scope>NUCLEOTIDE SEQUENCE [LARGE SCALE GENOMIC DNA]</scope>
    <source>
        <strain evidence="5">ACA-DC 1533</strain>
    </source>
</reference>
<gene>
    <name evidence="2" type="ORF">IV43_GL001987</name>
    <name evidence="1" type="ORF">K8V00_05525</name>
    <name evidence="3" type="ORF">LAC1533_0770</name>
</gene>
<dbReference type="Gene3D" id="1.10.1220.10">
    <property type="entry name" value="Met repressor-like"/>
    <property type="match status" value="1"/>
</dbReference>